<dbReference type="RefSeq" id="WP_133880699.1">
    <property type="nucleotide sequence ID" value="NZ_MWIN01000030.1"/>
</dbReference>
<proteinExistence type="predicted"/>
<keyword evidence="3" id="KW-1185">Reference proteome</keyword>
<dbReference type="InterPro" id="IPR011990">
    <property type="entry name" value="TPR-like_helical_dom_sf"/>
</dbReference>
<dbReference type="SUPFAM" id="SSF81901">
    <property type="entry name" value="HCP-like"/>
    <property type="match status" value="1"/>
</dbReference>
<dbReference type="AlphaFoldDB" id="A0A4R7PFN1"/>
<comment type="caution">
    <text evidence="2">The sequence shown here is derived from an EMBL/GenBank/DDBJ whole genome shotgun (WGS) entry which is preliminary data.</text>
</comment>
<evidence type="ECO:0000313" key="2">
    <source>
        <dbReference type="EMBL" id="TDU32180.1"/>
    </source>
</evidence>
<name>A0A4R7PFN1_9GAMM</name>
<protein>
    <recommendedName>
        <fullName evidence="4">Sel1 repeat-containing protein</fullName>
    </recommendedName>
</protein>
<dbReference type="Gene3D" id="1.25.40.10">
    <property type="entry name" value="Tetratricopeptide repeat domain"/>
    <property type="match status" value="1"/>
</dbReference>
<feature type="region of interest" description="Disordered" evidence="1">
    <location>
        <begin position="372"/>
        <end position="394"/>
    </location>
</feature>
<feature type="compositionally biased region" description="Basic and acidic residues" evidence="1">
    <location>
        <begin position="374"/>
        <end position="386"/>
    </location>
</feature>
<gene>
    <name evidence="2" type="ORF">DFR24_1569</name>
</gene>
<organism evidence="2 3">
    <name type="scientific">Panacagrimonas perspica</name>
    <dbReference type="NCBI Taxonomy" id="381431"/>
    <lineage>
        <taxon>Bacteria</taxon>
        <taxon>Pseudomonadati</taxon>
        <taxon>Pseudomonadota</taxon>
        <taxon>Gammaproteobacteria</taxon>
        <taxon>Nevskiales</taxon>
        <taxon>Nevskiaceae</taxon>
        <taxon>Panacagrimonas</taxon>
    </lineage>
</organism>
<dbReference type="Proteomes" id="UP000295341">
    <property type="component" value="Unassembled WGS sequence"/>
</dbReference>
<evidence type="ECO:0000313" key="3">
    <source>
        <dbReference type="Proteomes" id="UP000295341"/>
    </source>
</evidence>
<dbReference type="EMBL" id="SOBT01000008">
    <property type="protein sequence ID" value="TDU32180.1"/>
    <property type="molecule type" value="Genomic_DNA"/>
</dbReference>
<reference evidence="2 3" key="1">
    <citation type="submission" date="2019-03" db="EMBL/GenBank/DDBJ databases">
        <title>Genomic Encyclopedia of Type Strains, Phase IV (KMG-IV): sequencing the most valuable type-strain genomes for metagenomic binning, comparative biology and taxonomic classification.</title>
        <authorList>
            <person name="Goeker M."/>
        </authorList>
    </citation>
    <scope>NUCLEOTIDE SEQUENCE [LARGE SCALE GENOMIC DNA]</scope>
    <source>
        <strain evidence="2 3">DSM 26377</strain>
    </source>
</reference>
<evidence type="ECO:0000256" key="1">
    <source>
        <dbReference type="SAM" id="MobiDB-lite"/>
    </source>
</evidence>
<evidence type="ECO:0008006" key="4">
    <source>
        <dbReference type="Google" id="ProtNLM"/>
    </source>
</evidence>
<accession>A0A4R7PFN1</accession>
<sequence>MLLLAVTHKIVRPLLIVPACLLLASCLEFDKPVFTVDDAVAMPGMAGFWENQDGDGNRVLKTGAKTYEMRDADEAKDAEGAFENLMFIPLPAQPGYYLAQAEVLQKDKTRPASLVLFRLVDGDWLQYSSEPEGEDLATFGRKWGLVIGDYGHVQNRPGKAQVIHFFTQLVRHEPHPKLIGLLKRRGSFVDSAAKGVSVEAVQKAIGAKQFAQARTMLAQLADRGDVQAQVMLAETHVDARFGTPPDYAKAVSYAQDAWANGSRDGGLLLLSLYLAGPGAPAYGSLSRPGPRPDALRGLELAAAMENEPGRHGAVARDLLATFASLSCSQGASPSCATSAADAARARWKAGQVARNAERKLAADAGEKLAAAAAAEKDAATAVDEKLTPAPPMAP</sequence>